<dbReference type="Proteomes" id="UP000009336">
    <property type="component" value="Unassembled WGS sequence"/>
</dbReference>
<feature type="transmembrane region" description="Helical" evidence="1">
    <location>
        <begin position="64"/>
        <end position="82"/>
    </location>
</feature>
<dbReference type="InterPro" id="IPR009867">
    <property type="entry name" value="DUF1422"/>
</dbReference>
<evidence type="ECO:0000313" key="2">
    <source>
        <dbReference type="EMBL" id="EKT54076.1"/>
    </source>
</evidence>
<dbReference type="NCBIfam" id="NF008278">
    <property type="entry name" value="PRK11056.1"/>
    <property type="match status" value="1"/>
</dbReference>
<gene>
    <name evidence="2" type="ORF">OOA_17779</name>
</gene>
<dbReference type="RefSeq" id="WP_008913528.1">
    <property type="nucleotide sequence ID" value="NZ_KB233226.1"/>
</dbReference>
<dbReference type="EMBL" id="AKKL01000050">
    <property type="protein sequence ID" value="EKT54076.1"/>
    <property type="molecule type" value="Genomic_DNA"/>
</dbReference>
<keyword evidence="1" id="KW-0472">Membrane</keyword>
<reference evidence="2 3" key="1">
    <citation type="journal article" date="2012" name="BMC Genomics">
        <title>Comparative genomics of bacteria in the genus Providencia isolated from wild Drosophila melanogaster.</title>
        <authorList>
            <person name="Galac M.R."/>
            <person name="Lazzaro B.P."/>
        </authorList>
    </citation>
    <scope>NUCLEOTIDE SEQUENCE [LARGE SCALE GENOMIC DNA]</scope>
    <source>
        <strain evidence="2 3">DSM 19968</strain>
    </source>
</reference>
<evidence type="ECO:0000313" key="3">
    <source>
        <dbReference type="Proteomes" id="UP000009336"/>
    </source>
</evidence>
<sequence length="131" mass="14734">MTEYNRYEKSTLLLALVVGLSTHGTFSALFNSLVEFSIFPIISLVLAVYCLHQRYLNHAMPIGLPKFVVGNFFLGLFAYSAILRVQHPDVGSNFIPATIIVILALWLYTSWKARKKEQLELAAENEAEAEV</sequence>
<evidence type="ECO:0008006" key="4">
    <source>
        <dbReference type="Google" id="ProtNLM"/>
    </source>
</evidence>
<feature type="transmembrane region" description="Helical" evidence="1">
    <location>
        <begin position="12"/>
        <end position="30"/>
    </location>
</feature>
<name>K8W2N6_9GAMM</name>
<evidence type="ECO:0000256" key="1">
    <source>
        <dbReference type="SAM" id="Phobius"/>
    </source>
</evidence>
<keyword evidence="1" id="KW-0812">Transmembrane</keyword>
<dbReference type="STRING" id="1141662.OOA_17779"/>
<proteinExistence type="predicted"/>
<dbReference type="AlphaFoldDB" id="K8W2N6"/>
<dbReference type="HOGENOM" id="CLU_138008_1_0_6"/>
<protein>
    <recommendedName>
        <fullName evidence="4">Inner membrane protein</fullName>
    </recommendedName>
</protein>
<keyword evidence="1" id="KW-1133">Transmembrane helix</keyword>
<comment type="caution">
    <text evidence="2">The sequence shown here is derived from an EMBL/GenBank/DDBJ whole genome shotgun (WGS) entry which is preliminary data.</text>
</comment>
<organism evidence="2 3">
    <name type="scientific">Providencia burhodogranariea DSM 19968</name>
    <dbReference type="NCBI Taxonomy" id="1141662"/>
    <lineage>
        <taxon>Bacteria</taxon>
        <taxon>Pseudomonadati</taxon>
        <taxon>Pseudomonadota</taxon>
        <taxon>Gammaproteobacteria</taxon>
        <taxon>Enterobacterales</taxon>
        <taxon>Morganellaceae</taxon>
        <taxon>Providencia</taxon>
    </lineage>
</organism>
<keyword evidence="3" id="KW-1185">Reference proteome</keyword>
<dbReference type="PATRIC" id="fig|1141662.3.peg.3605"/>
<feature type="transmembrane region" description="Helical" evidence="1">
    <location>
        <begin position="94"/>
        <end position="111"/>
    </location>
</feature>
<dbReference type="OrthoDB" id="6215223at2"/>
<dbReference type="Pfam" id="PF07226">
    <property type="entry name" value="DUF1422"/>
    <property type="match status" value="1"/>
</dbReference>
<accession>K8W2N6</accession>
<dbReference type="eggNOG" id="ENOG5031GYK">
    <property type="taxonomic scope" value="Bacteria"/>
</dbReference>